<protein>
    <recommendedName>
        <fullName evidence="3">Polyketide cyclase</fullName>
    </recommendedName>
</protein>
<dbReference type="InterPro" id="IPR023393">
    <property type="entry name" value="START-like_dom_sf"/>
</dbReference>
<dbReference type="CDD" id="cd07812">
    <property type="entry name" value="SRPBCC"/>
    <property type="match status" value="1"/>
</dbReference>
<proteinExistence type="predicted"/>
<evidence type="ECO:0000313" key="2">
    <source>
        <dbReference type="Proteomes" id="UP001596977"/>
    </source>
</evidence>
<sequence>MTAGAQSASAPEVLDRHFERSCLLKTTPEALFAHFDDQTRLAGHMTRPSAMMGGGRMTYDFDSRRGMAVGSRIRMGGSAFGITMSVEEEVTERDPPRRKAWQTIGTPRLLIVEGYAMGFRIEADGGASRLTVWIDYGLPQGWIGRLLGWLFAGFYARWCVGRMVSDAGNSFPSATSAAEPA</sequence>
<organism evidence="1 2">
    <name type="scientific">Sphingomonas canadensis</name>
    <dbReference type="NCBI Taxonomy" id="1219257"/>
    <lineage>
        <taxon>Bacteria</taxon>
        <taxon>Pseudomonadati</taxon>
        <taxon>Pseudomonadota</taxon>
        <taxon>Alphaproteobacteria</taxon>
        <taxon>Sphingomonadales</taxon>
        <taxon>Sphingomonadaceae</taxon>
        <taxon>Sphingomonas</taxon>
    </lineage>
</organism>
<comment type="caution">
    <text evidence="1">The sequence shown here is derived from an EMBL/GenBank/DDBJ whole genome shotgun (WGS) entry which is preliminary data.</text>
</comment>
<dbReference type="RefSeq" id="WP_264945262.1">
    <property type="nucleotide sequence ID" value="NZ_JAPDRA010000007.1"/>
</dbReference>
<evidence type="ECO:0000313" key="1">
    <source>
        <dbReference type="EMBL" id="MFD0947472.1"/>
    </source>
</evidence>
<evidence type="ECO:0008006" key="3">
    <source>
        <dbReference type="Google" id="ProtNLM"/>
    </source>
</evidence>
<dbReference type="EMBL" id="JBHTJG010000007">
    <property type="protein sequence ID" value="MFD0947472.1"/>
    <property type="molecule type" value="Genomic_DNA"/>
</dbReference>
<accession>A0ABW3H8G8</accession>
<dbReference type="SUPFAM" id="SSF55961">
    <property type="entry name" value="Bet v1-like"/>
    <property type="match status" value="1"/>
</dbReference>
<keyword evidence="2" id="KW-1185">Reference proteome</keyword>
<name>A0ABW3H8G8_9SPHN</name>
<dbReference type="Gene3D" id="3.30.530.20">
    <property type="match status" value="1"/>
</dbReference>
<reference evidence="2" key="1">
    <citation type="journal article" date="2019" name="Int. J. Syst. Evol. Microbiol.">
        <title>The Global Catalogue of Microorganisms (GCM) 10K type strain sequencing project: providing services to taxonomists for standard genome sequencing and annotation.</title>
        <authorList>
            <consortium name="The Broad Institute Genomics Platform"/>
            <consortium name="The Broad Institute Genome Sequencing Center for Infectious Disease"/>
            <person name="Wu L."/>
            <person name="Ma J."/>
        </authorList>
    </citation>
    <scope>NUCLEOTIDE SEQUENCE [LARGE SCALE GENOMIC DNA]</scope>
    <source>
        <strain evidence="2">CCUG 62982</strain>
    </source>
</reference>
<dbReference type="Proteomes" id="UP001596977">
    <property type="component" value="Unassembled WGS sequence"/>
</dbReference>
<gene>
    <name evidence="1" type="ORF">ACFQ1E_14065</name>
</gene>